<evidence type="ECO:0000256" key="1">
    <source>
        <dbReference type="SAM" id="SignalP"/>
    </source>
</evidence>
<dbReference type="PANTHER" id="PTHR43173">
    <property type="entry name" value="ABC1 FAMILY PROTEIN"/>
    <property type="match status" value="1"/>
</dbReference>
<gene>
    <name evidence="2" type="primary">agn1</name>
    <name evidence="2" type="ORF">QC764_116350</name>
</gene>
<keyword evidence="1" id="KW-0732">Signal</keyword>
<sequence length="637" mass="71194">MKFLFALAISVSVVLPSVQAAKEVFAHVIVGNVRSLDNTDWEDNIKLAQEAKIDAFVLNIAQGDEGNEASLQTIFQVAESLNFKLFFSFDYKALGAWPKEDVIDHITRFGASPAYFKTDDDKLFVSTFEGPDNAGDWVDIKATTNSFFVPDWSSQGPVVAAGLADGVADGLFSFDAWPNGDTNITIKSDLEYQDALGDRAYMMAVSPWFYTNLNNPDFTKNWLWRGDELWDTRWAQVMEVNPDFVEILTWNDYGESHYIGPVREKELGLFDTSAPIPYVENMSHDGWRKFLPFYIEQYKTGAAPTEFEERVAAYYRTAPALACPDGGTTGNNADFNEVEQPPQDFNEDAVFYGALLTSDGGVTVTVKIGENEQTGTFTTFPASGAGTAGVYRGSVPFGGNSGDVVVTVSRDGQVVATAEGGKPLGATCEFDIQNWNAVAVNFYPSHLPMCNAPVSYWLGFPMETDLTVFYHCKTSRFPQLFHPSRYIQTRHLHTIYTAFFSKRLEFTMRLILDRSRISRSPPINWLHVRSFWWRNLERTQSPAMLTTIRYDLPRILSRVLYNHDPIDQSLILPSHCPLTLTRSSSRASQHRPGFEARSTDVAIVVASCQVSSGAHWKLSTSMSILTKPTELADSAYK</sequence>
<feature type="signal peptide" evidence="1">
    <location>
        <begin position="1"/>
        <end position="20"/>
    </location>
</feature>
<dbReference type="GeneID" id="87963747"/>
<feature type="chain" id="PRO_5046740021" evidence="1">
    <location>
        <begin position="21"/>
        <end position="637"/>
    </location>
</feature>
<dbReference type="InterPro" id="IPR005197">
    <property type="entry name" value="Glyco_hydro_71"/>
</dbReference>
<evidence type="ECO:0000313" key="2">
    <source>
        <dbReference type="EMBL" id="KAK4682435.1"/>
    </source>
</evidence>
<reference evidence="2 3" key="1">
    <citation type="journal article" date="2023" name="bioRxiv">
        <title>High-quality genome assemblies of four members of thePodospora anserinaspecies complex.</title>
        <authorList>
            <person name="Ament-Velasquez S.L."/>
            <person name="Vogan A.A."/>
            <person name="Wallerman O."/>
            <person name="Hartmann F."/>
            <person name="Gautier V."/>
            <person name="Silar P."/>
            <person name="Giraud T."/>
            <person name="Johannesson H."/>
        </authorList>
    </citation>
    <scope>NUCLEOTIDE SEQUENCE [LARGE SCALE GENOMIC DNA]</scope>
    <source>
        <strain evidence="2 3">CBS 124.78</strain>
    </source>
</reference>
<comment type="caution">
    <text evidence="2">The sequence shown here is derived from an EMBL/GenBank/DDBJ whole genome shotgun (WGS) entry which is preliminary data.</text>
</comment>
<protein>
    <submittedName>
        <fullName evidence="2">Glucan endo-1,3-alpha-glucosidase agn1</fullName>
    </submittedName>
</protein>
<dbReference type="Gene3D" id="3.20.20.80">
    <property type="entry name" value="Glycosidases"/>
    <property type="match status" value="1"/>
</dbReference>
<dbReference type="CDD" id="cd11577">
    <property type="entry name" value="GH71"/>
    <property type="match status" value="1"/>
</dbReference>
<dbReference type="Proteomes" id="UP001323617">
    <property type="component" value="Unassembled WGS sequence"/>
</dbReference>
<dbReference type="PANTHER" id="PTHR43173:SF33">
    <property type="entry name" value="ASCUS WALL ENDO-1,3-ALPHA-GLUCANASE-RELATED"/>
    <property type="match status" value="1"/>
</dbReference>
<dbReference type="InterPro" id="IPR051130">
    <property type="entry name" value="Mito_struct-func_regulator"/>
</dbReference>
<name>A0ABR0IPS1_9PEZI</name>
<dbReference type="EMBL" id="JAFFHC010000001">
    <property type="protein sequence ID" value="KAK4682435.1"/>
    <property type="molecule type" value="Genomic_DNA"/>
</dbReference>
<proteinExistence type="predicted"/>
<keyword evidence="3" id="KW-1185">Reference proteome</keyword>
<accession>A0ABR0IPS1</accession>
<dbReference type="Pfam" id="PF03659">
    <property type="entry name" value="Glyco_hydro_71"/>
    <property type="match status" value="1"/>
</dbReference>
<organism evidence="2 3">
    <name type="scientific">Podospora pseudoanserina</name>
    <dbReference type="NCBI Taxonomy" id="2609844"/>
    <lineage>
        <taxon>Eukaryota</taxon>
        <taxon>Fungi</taxon>
        <taxon>Dikarya</taxon>
        <taxon>Ascomycota</taxon>
        <taxon>Pezizomycotina</taxon>
        <taxon>Sordariomycetes</taxon>
        <taxon>Sordariomycetidae</taxon>
        <taxon>Sordariales</taxon>
        <taxon>Podosporaceae</taxon>
        <taxon>Podospora</taxon>
    </lineage>
</organism>
<dbReference type="RefSeq" id="XP_062805905.1">
    <property type="nucleotide sequence ID" value="XM_062942882.1"/>
</dbReference>
<evidence type="ECO:0000313" key="3">
    <source>
        <dbReference type="Proteomes" id="UP001323617"/>
    </source>
</evidence>